<dbReference type="VEuPathDB" id="CryptoDB:Vbra_3945"/>
<dbReference type="EMBL" id="CDMY01000249">
    <property type="protein sequence ID" value="CEL96952.1"/>
    <property type="molecule type" value="Genomic_DNA"/>
</dbReference>
<reference evidence="1 2" key="1">
    <citation type="submission" date="2014-11" db="EMBL/GenBank/DDBJ databases">
        <authorList>
            <person name="Zhu J."/>
            <person name="Qi W."/>
            <person name="Song R."/>
        </authorList>
    </citation>
    <scope>NUCLEOTIDE SEQUENCE [LARGE SCALE GENOMIC DNA]</scope>
</reference>
<organism evidence="1 2">
    <name type="scientific">Vitrella brassicaformis (strain CCMP3155)</name>
    <dbReference type="NCBI Taxonomy" id="1169540"/>
    <lineage>
        <taxon>Eukaryota</taxon>
        <taxon>Sar</taxon>
        <taxon>Alveolata</taxon>
        <taxon>Colpodellida</taxon>
        <taxon>Vitrellaceae</taxon>
        <taxon>Vitrella</taxon>
    </lineage>
</organism>
<name>A0A0G4EK95_VITBC</name>
<sequence>MIDERIFGSRHSSLFLSDFCPFVWGGLSSDGLTACRSLCSAHLSLPDRHTTQVRVRLYQGKCVAVGMGGPE</sequence>
<dbReference type="Proteomes" id="UP000041254">
    <property type="component" value="Unassembled WGS sequence"/>
</dbReference>
<gene>
    <name evidence="1" type="ORF">Vbra_3945</name>
</gene>
<evidence type="ECO:0000313" key="1">
    <source>
        <dbReference type="EMBL" id="CEL96952.1"/>
    </source>
</evidence>
<proteinExistence type="predicted"/>
<keyword evidence="2" id="KW-1185">Reference proteome</keyword>
<protein>
    <submittedName>
        <fullName evidence="1">Uncharacterized protein</fullName>
    </submittedName>
</protein>
<dbReference type="AlphaFoldDB" id="A0A0G4EK95"/>
<accession>A0A0G4EK95</accession>
<evidence type="ECO:0000313" key="2">
    <source>
        <dbReference type="Proteomes" id="UP000041254"/>
    </source>
</evidence>
<dbReference type="InParanoid" id="A0A0G4EK95"/>